<reference evidence="1 2" key="1">
    <citation type="journal article" date="2013" name="Genome Announc.">
        <title>Genome Sequences of Three hpAfrica2 Strains of Helicobacter pylori.</title>
        <authorList>
            <person name="Duncan S.S."/>
            <person name="Bertoli M.T."/>
            <person name="Kersulyte D."/>
            <person name="Valk P.L."/>
            <person name="Tamma S."/>
            <person name="Segal I."/>
            <person name="McClain M.S."/>
            <person name="Cover T.L."/>
            <person name="Berg D.E."/>
        </authorList>
    </citation>
    <scope>NUCLEOTIDE SEQUENCE [LARGE SCALE GENOMIC DNA]</scope>
    <source>
        <strain evidence="1 2">SouthAfrica50</strain>
    </source>
</reference>
<dbReference type="PATRIC" id="fig|1352357.3.peg.1122"/>
<evidence type="ECO:0000313" key="2">
    <source>
        <dbReference type="Proteomes" id="UP000015816"/>
    </source>
</evidence>
<sequence>MNFNELALNHTIDLLLKGKDYREVVLNTINTEFLDFCYIFF</sequence>
<protein>
    <submittedName>
        <fullName evidence="1">Uncharacterized protein</fullName>
    </submittedName>
</protein>
<dbReference type="REBASE" id="74248">
    <property type="entry name" value="HpySA50ORF1155P"/>
</dbReference>
<evidence type="ECO:0000313" key="1">
    <source>
        <dbReference type="EMBL" id="EQD88833.1"/>
    </source>
</evidence>
<accession>T2S8S5</accession>
<name>T2S8S5_HELPX</name>
<dbReference type="AlphaFoldDB" id="T2S8S5"/>
<proteinExistence type="predicted"/>
<dbReference type="Proteomes" id="UP000015816">
    <property type="component" value="Unassembled WGS sequence"/>
</dbReference>
<gene>
    <name evidence="1" type="ORF">HPSA50_1154</name>
</gene>
<organism evidence="1 2">
    <name type="scientific">Helicobacter pylori SouthAfrica50</name>
    <dbReference type="NCBI Taxonomy" id="1352357"/>
    <lineage>
        <taxon>Bacteria</taxon>
        <taxon>Pseudomonadati</taxon>
        <taxon>Campylobacterota</taxon>
        <taxon>Epsilonproteobacteria</taxon>
        <taxon>Campylobacterales</taxon>
        <taxon>Helicobacteraceae</taxon>
        <taxon>Helicobacter</taxon>
    </lineage>
</organism>
<comment type="caution">
    <text evidence="1">The sequence shown here is derived from an EMBL/GenBank/DDBJ whole genome shotgun (WGS) entry which is preliminary data.</text>
</comment>
<dbReference type="EMBL" id="AVNI01000002">
    <property type="protein sequence ID" value="EQD88833.1"/>
    <property type="molecule type" value="Genomic_DNA"/>
</dbReference>